<dbReference type="Proteomes" id="UP000644756">
    <property type="component" value="Unassembled WGS sequence"/>
</dbReference>
<dbReference type="SUPFAM" id="SSF90002">
    <property type="entry name" value="Hypothetical protein YjiA, C-terminal domain"/>
    <property type="match status" value="1"/>
</dbReference>
<evidence type="ECO:0000256" key="3">
    <source>
        <dbReference type="ARBA" id="ARBA00023186"/>
    </source>
</evidence>
<dbReference type="AlphaFoldDB" id="A0A917FWX6"/>
<evidence type="ECO:0000256" key="1">
    <source>
        <dbReference type="ARBA" id="ARBA00022741"/>
    </source>
</evidence>
<dbReference type="PANTHER" id="PTHR13748:SF62">
    <property type="entry name" value="COBW DOMAIN-CONTAINING PROTEIN"/>
    <property type="match status" value="1"/>
</dbReference>
<evidence type="ECO:0000256" key="6">
    <source>
        <dbReference type="SAM" id="MobiDB-lite"/>
    </source>
</evidence>
<comment type="catalytic activity">
    <reaction evidence="5">
        <text>GTP + H2O = GDP + phosphate + H(+)</text>
        <dbReference type="Rhea" id="RHEA:19669"/>
        <dbReference type="ChEBI" id="CHEBI:15377"/>
        <dbReference type="ChEBI" id="CHEBI:15378"/>
        <dbReference type="ChEBI" id="CHEBI:37565"/>
        <dbReference type="ChEBI" id="CHEBI:43474"/>
        <dbReference type="ChEBI" id="CHEBI:58189"/>
    </reaction>
    <physiologicalReaction direction="left-to-right" evidence="5">
        <dbReference type="Rhea" id="RHEA:19670"/>
    </physiologicalReaction>
</comment>
<comment type="caution">
    <text evidence="9">The sequence shown here is derived from an EMBL/GenBank/DDBJ whole genome shotgun (WGS) entry which is preliminary data.</text>
</comment>
<reference evidence="9" key="1">
    <citation type="journal article" date="2014" name="Int. J. Syst. Evol. Microbiol.">
        <title>Complete genome sequence of Corynebacterium casei LMG S-19264T (=DSM 44701T), isolated from a smear-ripened cheese.</title>
        <authorList>
            <consortium name="US DOE Joint Genome Institute (JGI-PGF)"/>
            <person name="Walter F."/>
            <person name="Albersmeier A."/>
            <person name="Kalinowski J."/>
            <person name="Ruckert C."/>
        </authorList>
    </citation>
    <scope>NUCLEOTIDE SEQUENCE</scope>
    <source>
        <strain evidence="9">CGMCC 1.12987</strain>
    </source>
</reference>
<evidence type="ECO:0000256" key="5">
    <source>
        <dbReference type="ARBA" id="ARBA00049117"/>
    </source>
</evidence>
<feature type="domain" description="CobW C-terminal" evidence="8">
    <location>
        <begin position="264"/>
        <end position="343"/>
    </location>
</feature>
<dbReference type="SUPFAM" id="SSF52540">
    <property type="entry name" value="P-loop containing nucleoside triphosphate hydrolases"/>
    <property type="match status" value="1"/>
</dbReference>
<dbReference type="InterPro" id="IPR003495">
    <property type="entry name" value="CobW/HypB/UreG_nucleotide-bd"/>
</dbReference>
<dbReference type="CDD" id="cd03112">
    <property type="entry name" value="CobW-like"/>
    <property type="match status" value="1"/>
</dbReference>
<evidence type="ECO:0000313" key="9">
    <source>
        <dbReference type="EMBL" id="GGG09097.1"/>
    </source>
</evidence>
<dbReference type="Gene3D" id="3.30.1220.10">
    <property type="entry name" value="CobW-like, C-terminal domain"/>
    <property type="match status" value="1"/>
</dbReference>
<feature type="region of interest" description="Disordered" evidence="6">
    <location>
        <begin position="204"/>
        <end position="250"/>
    </location>
</feature>
<accession>A0A917FWX6</accession>
<keyword evidence="2" id="KW-0378">Hydrolase</keyword>
<dbReference type="GO" id="GO:0016787">
    <property type="term" value="F:hydrolase activity"/>
    <property type="evidence" value="ECO:0007669"/>
    <property type="project" value="UniProtKB-KW"/>
</dbReference>
<dbReference type="InterPro" id="IPR027417">
    <property type="entry name" value="P-loop_NTPase"/>
</dbReference>
<dbReference type="Gene3D" id="3.40.50.300">
    <property type="entry name" value="P-loop containing nucleotide triphosphate hydrolases"/>
    <property type="match status" value="1"/>
</dbReference>
<sequence length="346" mass="38409">MSSTEKVIPVHLISGFLGSGKTTLLTRLIDYYRSLDLKAAVIMNELGDVNLDGQLVGDRVPMSEMLSGCICCTIRGDLGVEIKELIDEHTPDVILIESTGAANPLEIIDGITETAMYARIDLRSVTTVIDGAGLLEMNKRGRNQTFRLMQEQIRCATHMIINKADRLAPEEIVEVEQLVREWNHSAPMTVTVKCVVDLERFGSGDSTDSAHPTRLSLGQGAEAASCGPDCGHDHSHHAHTGESHEHSHAAHMHESHEHVMVLTHYFTKPIDSHAFEAMLRRLPSEVYRAKGVVTFSDTTSRFLFQFAYREVEFIRITPQGQVNDVAVFIGEHFSKEQLLAELALLE</sequence>
<comment type="similarity">
    <text evidence="4">Belongs to the SIMIBI class G3E GTPase family. ZNG1 subfamily.</text>
</comment>
<protein>
    <submittedName>
        <fullName evidence="9">Cobalamin biosynthesis protein</fullName>
    </submittedName>
</protein>
<keyword evidence="10" id="KW-1185">Reference proteome</keyword>
<organism evidence="9 10">
    <name type="scientific">Paenibacillus abyssi</name>
    <dbReference type="NCBI Taxonomy" id="1340531"/>
    <lineage>
        <taxon>Bacteria</taxon>
        <taxon>Bacillati</taxon>
        <taxon>Bacillota</taxon>
        <taxon>Bacilli</taxon>
        <taxon>Bacillales</taxon>
        <taxon>Paenibacillaceae</taxon>
        <taxon>Paenibacillus</taxon>
    </lineage>
</organism>
<dbReference type="GO" id="GO:0000166">
    <property type="term" value="F:nucleotide binding"/>
    <property type="evidence" value="ECO:0007669"/>
    <property type="project" value="UniProtKB-KW"/>
</dbReference>
<dbReference type="InterPro" id="IPR011629">
    <property type="entry name" value="CobW-like_C"/>
</dbReference>
<keyword evidence="3" id="KW-0143">Chaperone</keyword>
<dbReference type="InterPro" id="IPR051316">
    <property type="entry name" value="Zinc-reg_GTPase_activator"/>
</dbReference>
<proteinExistence type="inferred from homology"/>
<evidence type="ECO:0000259" key="8">
    <source>
        <dbReference type="Pfam" id="PF07683"/>
    </source>
</evidence>
<keyword evidence="1" id="KW-0547">Nucleotide-binding</keyword>
<evidence type="ECO:0000313" key="10">
    <source>
        <dbReference type="Proteomes" id="UP000644756"/>
    </source>
</evidence>
<dbReference type="InterPro" id="IPR036627">
    <property type="entry name" value="CobW-likC_sf"/>
</dbReference>
<dbReference type="Pfam" id="PF02492">
    <property type="entry name" value="cobW"/>
    <property type="match status" value="1"/>
</dbReference>
<dbReference type="RefSeq" id="WP_188531611.1">
    <property type="nucleotide sequence ID" value="NZ_BMGR01000008.1"/>
</dbReference>
<dbReference type="PANTHER" id="PTHR13748">
    <property type="entry name" value="COBW-RELATED"/>
    <property type="match status" value="1"/>
</dbReference>
<dbReference type="GO" id="GO:0005737">
    <property type="term" value="C:cytoplasm"/>
    <property type="evidence" value="ECO:0007669"/>
    <property type="project" value="TreeGrafter"/>
</dbReference>
<evidence type="ECO:0000256" key="2">
    <source>
        <dbReference type="ARBA" id="ARBA00022801"/>
    </source>
</evidence>
<dbReference type="EMBL" id="BMGR01000008">
    <property type="protein sequence ID" value="GGG09097.1"/>
    <property type="molecule type" value="Genomic_DNA"/>
</dbReference>
<dbReference type="Pfam" id="PF07683">
    <property type="entry name" value="CobW_C"/>
    <property type="match status" value="1"/>
</dbReference>
<feature type="domain" description="CobW/HypB/UreG nucleotide-binding" evidence="7">
    <location>
        <begin position="9"/>
        <end position="188"/>
    </location>
</feature>
<evidence type="ECO:0000256" key="4">
    <source>
        <dbReference type="ARBA" id="ARBA00034320"/>
    </source>
</evidence>
<name>A0A917FWX6_9BACL</name>
<feature type="compositionally biased region" description="Basic and acidic residues" evidence="6">
    <location>
        <begin position="239"/>
        <end position="250"/>
    </location>
</feature>
<reference evidence="9" key="2">
    <citation type="submission" date="2020-09" db="EMBL/GenBank/DDBJ databases">
        <authorList>
            <person name="Sun Q."/>
            <person name="Zhou Y."/>
        </authorList>
    </citation>
    <scope>NUCLEOTIDE SEQUENCE</scope>
    <source>
        <strain evidence="9">CGMCC 1.12987</strain>
    </source>
</reference>
<evidence type="ECO:0000259" key="7">
    <source>
        <dbReference type="Pfam" id="PF02492"/>
    </source>
</evidence>
<gene>
    <name evidence="9" type="primary">cobW</name>
    <name evidence="9" type="ORF">GCM10010916_27410</name>
</gene>